<dbReference type="EC" id="6.1.1.1" evidence="1"/>
<dbReference type="SUPFAM" id="SSF52374">
    <property type="entry name" value="Nucleotidylyl transferase"/>
    <property type="match status" value="1"/>
</dbReference>
<evidence type="ECO:0000256" key="3">
    <source>
        <dbReference type="ARBA" id="ARBA00022741"/>
    </source>
</evidence>
<evidence type="ECO:0000256" key="5">
    <source>
        <dbReference type="ARBA" id="ARBA00022917"/>
    </source>
</evidence>
<evidence type="ECO:0000256" key="9">
    <source>
        <dbReference type="RuleBase" id="RU363036"/>
    </source>
</evidence>
<evidence type="ECO:0000256" key="2">
    <source>
        <dbReference type="ARBA" id="ARBA00022598"/>
    </source>
</evidence>
<dbReference type="EMBL" id="JAPFFF010000007">
    <property type="protein sequence ID" value="KAK8886146.1"/>
    <property type="molecule type" value="Genomic_DNA"/>
</dbReference>
<sequence>MFCGWSNVQKNKLQIATTNIDGIDYFRICNMNPSLKDHIDQFWQKFMDQFEEAKLKFEEYVEITVKNILSIGERCQTEKELRSLIRSGKRIIAYNGFEPSGRVHIAQAVITVLNANLLMENGCDMIIYIGEHFAKLNHKLGCDMNKIKVAGEYLIHVLLSLGISKERLQFVKSSDLMFKDPNYWERVLDISARTKDSRAKTCSQIMGIDNSSLFVSNYLYPCMQVADVFEMDVDIAQLGSDQSLANDLAREYANLYPRLPGNDNRKTIKKPIALEHHVVIGLEGPNKGKMSKTNKFSAVFVDDSEDVVLNNMNAYCHETETKDNPIFEYIKYIILPWCQQMKKQPIIIENKEYNDIDEIESNFKNFDKNKLKQKVAHYFNQILIPVRKHAIH</sequence>
<dbReference type="InterPro" id="IPR050489">
    <property type="entry name" value="Tyr-tRNA_synthase"/>
</dbReference>
<comment type="caution">
    <text evidence="10">The sequence shown here is derived from an EMBL/GenBank/DDBJ whole genome shotgun (WGS) entry which is preliminary data.</text>
</comment>
<keyword evidence="2 9" id="KW-0436">Ligase</keyword>
<keyword evidence="5 9" id="KW-0648">Protein biosynthesis</keyword>
<name>A0ABR2K5U7_9EUKA</name>
<dbReference type="Proteomes" id="UP001470230">
    <property type="component" value="Unassembled WGS sequence"/>
</dbReference>
<dbReference type="Pfam" id="PF00579">
    <property type="entry name" value="tRNA-synt_1b"/>
    <property type="match status" value="1"/>
</dbReference>
<gene>
    <name evidence="10" type="ORF">M9Y10_041606</name>
</gene>
<evidence type="ECO:0000256" key="8">
    <source>
        <dbReference type="ARBA" id="ARBA00048248"/>
    </source>
</evidence>
<protein>
    <recommendedName>
        <fullName evidence="1">tyrosine--tRNA ligase</fullName>
        <ecNumber evidence="1">6.1.1.1</ecNumber>
    </recommendedName>
    <alternativeName>
        <fullName evidence="7">Tyrosyl-tRNA synthetase</fullName>
    </alternativeName>
</protein>
<evidence type="ECO:0000256" key="4">
    <source>
        <dbReference type="ARBA" id="ARBA00022840"/>
    </source>
</evidence>
<evidence type="ECO:0000256" key="7">
    <source>
        <dbReference type="ARBA" id="ARBA00033323"/>
    </source>
</evidence>
<proteinExistence type="inferred from homology"/>
<evidence type="ECO:0000256" key="1">
    <source>
        <dbReference type="ARBA" id="ARBA00013160"/>
    </source>
</evidence>
<dbReference type="PANTHER" id="PTHR46264">
    <property type="entry name" value="TYROSINE-TRNA LIGASE"/>
    <property type="match status" value="1"/>
</dbReference>
<dbReference type="InterPro" id="IPR002305">
    <property type="entry name" value="aa-tRNA-synth_Ic"/>
</dbReference>
<dbReference type="PANTHER" id="PTHR46264:SF4">
    <property type="entry name" value="TYROSINE--TRNA LIGASE, CYTOPLASMIC"/>
    <property type="match status" value="1"/>
</dbReference>
<comment type="catalytic activity">
    <reaction evidence="8">
        <text>tRNA(Tyr) + L-tyrosine + ATP = L-tyrosyl-tRNA(Tyr) + AMP + diphosphate + H(+)</text>
        <dbReference type="Rhea" id="RHEA:10220"/>
        <dbReference type="Rhea" id="RHEA-COMP:9706"/>
        <dbReference type="Rhea" id="RHEA-COMP:9707"/>
        <dbReference type="ChEBI" id="CHEBI:15378"/>
        <dbReference type="ChEBI" id="CHEBI:30616"/>
        <dbReference type="ChEBI" id="CHEBI:33019"/>
        <dbReference type="ChEBI" id="CHEBI:58315"/>
        <dbReference type="ChEBI" id="CHEBI:78442"/>
        <dbReference type="ChEBI" id="CHEBI:78536"/>
        <dbReference type="ChEBI" id="CHEBI:456215"/>
        <dbReference type="EC" id="6.1.1.1"/>
    </reaction>
</comment>
<reference evidence="10 11" key="1">
    <citation type="submission" date="2024-04" db="EMBL/GenBank/DDBJ databases">
        <title>Tritrichomonas musculus Genome.</title>
        <authorList>
            <person name="Alves-Ferreira E."/>
            <person name="Grigg M."/>
            <person name="Lorenzi H."/>
            <person name="Galac M."/>
        </authorList>
    </citation>
    <scope>NUCLEOTIDE SEQUENCE [LARGE SCALE GENOMIC DNA]</scope>
    <source>
        <strain evidence="10 11">EAF2021</strain>
    </source>
</reference>
<dbReference type="InterPro" id="IPR014729">
    <property type="entry name" value="Rossmann-like_a/b/a_fold"/>
</dbReference>
<keyword evidence="11" id="KW-1185">Reference proteome</keyword>
<comment type="similarity">
    <text evidence="9">Belongs to the class-I aminoacyl-tRNA synthetase family.</text>
</comment>
<keyword evidence="4 9" id="KW-0067">ATP-binding</keyword>
<keyword evidence="3 9" id="KW-0547">Nucleotide-binding</keyword>
<evidence type="ECO:0000313" key="10">
    <source>
        <dbReference type="EMBL" id="KAK8886146.1"/>
    </source>
</evidence>
<dbReference type="InterPro" id="IPR023617">
    <property type="entry name" value="Tyr-tRNA-ligase_arc/euk-type"/>
</dbReference>
<evidence type="ECO:0000313" key="11">
    <source>
        <dbReference type="Proteomes" id="UP001470230"/>
    </source>
</evidence>
<dbReference type="PIRSF" id="PIRSF006588">
    <property type="entry name" value="TyrRS_arch_euk"/>
    <property type="match status" value="1"/>
</dbReference>
<keyword evidence="6 9" id="KW-0030">Aminoacyl-tRNA synthetase</keyword>
<accession>A0ABR2K5U7</accession>
<dbReference type="Gene3D" id="3.40.50.620">
    <property type="entry name" value="HUPs"/>
    <property type="match status" value="2"/>
</dbReference>
<organism evidence="10 11">
    <name type="scientific">Tritrichomonas musculus</name>
    <dbReference type="NCBI Taxonomy" id="1915356"/>
    <lineage>
        <taxon>Eukaryota</taxon>
        <taxon>Metamonada</taxon>
        <taxon>Parabasalia</taxon>
        <taxon>Tritrichomonadida</taxon>
        <taxon>Tritrichomonadidae</taxon>
        <taxon>Tritrichomonas</taxon>
    </lineage>
</organism>
<evidence type="ECO:0000256" key="6">
    <source>
        <dbReference type="ARBA" id="ARBA00023146"/>
    </source>
</evidence>